<protein>
    <recommendedName>
        <fullName evidence="4">DUF4878 domain-containing protein</fullName>
    </recommendedName>
</protein>
<keyword evidence="1" id="KW-1133">Transmembrane helix</keyword>
<dbReference type="RefSeq" id="WP_382354398.1">
    <property type="nucleotide sequence ID" value="NZ_JBHSMC010000026.1"/>
</dbReference>
<name>A0ABW0LNV7_9BACI</name>
<evidence type="ECO:0000256" key="1">
    <source>
        <dbReference type="SAM" id="Phobius"/>
    </source>
</evidence>
<keyword evidence="1" id="KW-0472">Membrane</keyword>
<proteinExistence type="predicted"/>
<accession>A0ABW0LNV7</accession>
<comment type="caution">
    <text evidence="2">The sequence shown here is derived from an EMBL/GenBank/DDBJ whole genome shotgun (WGS) entry which is preliminary data.</text>
</comment>
<evidence type="ECO:0000313" key="2">
    <source>
        <dbReference type="EMBL" id="MFC5466401.1"/>
    </source>
</evidence>
<dbReference type="EMBL" id="JBHSMC010000026">
    <property type="protein sequence ID" value="MFC5466401.1"/>
    <property type="molecule type" value="Genomic_DNA"/>
</dbReference>
<organism evidence="2 3">
    <name type="scientific">Lederbergia graminis</name>
    <dbReference type="NCBI Taxonomy" id="735518"/>
    <lineage>
        <taxon>Bacteria</taxon>
        <taxon>Bacillati</taxon>
        <taxon>Bacillota</taxon>
        <taxon>Bacilli</taxon>
        <taxon>Bacillales</taxon>
        <taxon>Bacillaceae</taxon>
        <taxon>Lederbergia</taxon>
    </lineage>
</organism>
<evidence type="ECO:0008006" key="4">
    <source>
        <dbReference type="Google" id="ProtNLM"/>
    </source>
</evidence>
<dbReference type="Proteomes" id="UP001596147">
    <property type="component" value="Unassembled WGS sequence"/>
</dbReference>
<gene>
    <name evidence="2" type="ORF">ACFPM4_16900</name>
</gene>
<keyword evidence="3" id="KW-1185">Reference proteome</keyword>
<sequence>MEAEKEIYCWQCGKKASSKTSFCSDCGARLFNGEDQLPAARTVANQMDSIKKKLVKVDKKVFYSVGAIIIVIIGILFYSLQKEKPSEIVELFINETVESNWDQANTYAFEEFDYLKMRNLSQRFPLSGSPYFVDELQLIKEEKSGDKATVTYKLIFTNGRRENVTFELLKNEGKWLITNYREEY</sequence>
<evidence type="ECO:0000313" key="3">
    <source>
        <dbReference type="Proteomes" id="UP001596147"/>
    </source>
</evidence>
<feature type="transmembrane region" description="Helical" evidence="1">
    <location>
        <begin position="61"/>
        <end position="80"/>
    </location>
</feature>
<dbReference type="Gene3D" id="3.10.450.50">
    <property type="match status" value="1"/>
</dbReference>
<keyword evidence="1" id="KW-0812">Transmembrane</keyword>
<reference evidence="3" key="1">
    <citation type="journal article" date="2019" name="Int. J. Syst. Evol. Microbiol.">
        <title>The Global Catalogue of Microorganisms (GCM) 10K type strain sequencing project: providing services to taxonomists for standard genome sequencing and annotation.</title>
        <authorList>
            <consortium name="The Broad Institute Genomics Platform"/>
            <consortium name="The Broad Institute Genome Sequencing Center for Infectious Disease"/>
            <person name="Wu L."/>
            <person name="Ma J."/>
        </authorList>
    </citation>
    <scope>NUCLEOTIDE SEQUENCE [LARGE SCALE GENOMIC DNA]</scope>
    <source>
        <strain evidence="3">CGMCC 1.12237</strain>
    </source>
</reference>